<evidence type="ECO:0000313" key="2">
    <source>
        <dbReference type="EMBL" id="KAK3861094.1"/>
    </source>
</evidence>
<feature type="region of interest" description="Disordered" evidence="1">
    <location>
        <begin position="1"/>
        <end position="36"/>
    </location>
</feature>
<protein>
    <submittedName>
        <fullName evidence="2">Uncharacterized protein</fullName>
    </submittedName>
</protein>
<accession>A0AAE1ETF0</accession>
<evidence type="ECO:0000313" key="3">
    <source>
        <dbReference type="Proteomes" id="UP001286313"/>
    </source>
</evidence>
<dbReference type="AlphaFoldDB" id="A0AAE1ETF0"/>
<feature type="compositionally biased region" description="Basic and acidic residues" evidence="1">
    <location>
        <begin position="20"/>
        <end position="36"/>
    </location>
</feature>
<proteinExistence type="predicted"/>
<evidence type="ECO:0000256" key="1">
    <source>
        <dbReference type="SAM" id="MobiDB-lite"/>
    </source>
</evidence>
<sequence>MRRRAVMEVGDKGGNAKGGRRGEVRRDQDIGEETKGEMMRGAVMEVEDKGENVKGGRRGVEVRRDQGIGEENKGGIRRVEVIKVLDKLGRRGELRYSTLERVRKEMKGEEGPRTAAAGRD</sequence>
<organism evidence="2 3">
    <name type="scientific">Petrolisthes cinctipes</name>
    <name type="common">Flat porcelain crab</name>
    <dbReference type="NCBI Taxonomy" id="88211"/>
    <lineage>
        <taxon>Eukaryota</taxon>
        <taxon>Metazoa</taxon>
        <taxon>Ecdysozoa</taxon>
        <taxon>Arthropoda</taxon>
        <taxon>Crustacea</taxon>
        <taxon>Multicrustacea</taxon>
        <taxon>Malacostraca</taxon>
        <taxon>Eumalacostraca</taxon>
        <taxon>Eucarida</taxon>
        <taxon>Decapoda</taxon>
        <taxon>Pleocyemata</taxon>
        <taxon>Anomura</taxon>
        <taxon>Galatheoidea</taxon>
        <taxon>Porcellanidae</taxon>
        <taxon>Petrolisthes</taxon>
    </lineage>
</organism>
<name>A0AAE1ETF0_PETCI</name>
<feature type="compositionally biased region" description="Basic and acidic residues" evidence="1">
    <location>
        <begin position="1"/>
        <end position="11"/>
    </location>
</feature>
<keyword evidence="3" id="KW-1185">Reference proteome</keyword>
<gene>
    <name evidence="2" type="ORF">Pcinc_032894</name>
</gene>
<dbReference type="EMBL" id="JAWQEG010004561">
    <property type="protein sequence ID" value="KAK3861094.1"/>
    <property type="molecule type" value="Genomic_DNA"/>
</dbReference>
<reference evidence="2" key="1">
    <citation type="submission" date="2023-10" db="EMBL/GenBank/DDBJ databases">
        <title>Genome assemblies of two species of porcelain crab, Petrolisthes cinctipes and Petrolisthes manimaculis (Anomura: Porcellanidae).</title>
        <authorList>
            <person name="Angst P."/>
        </authorList>
    </citation>
    <scope>NUCLEOTIDE SEQUENCE</scope>
    <source>
        <strain evidence="2">PB745_01</strain>
        <tissue evidence="2">Gill</tissue>
    </source>
</reference>
<comment type="caution">
    <text evidence="2">The sequence shown here is derived from an EMBL/GenBank/DDBJ whole genome shotgun (WGS) entry which is preliminary data.</text>
</comment>
<dbReference type="Proteomes" id="UP001286313">
    <property type="component" value="Unassembled WGS sequence"/>
</dbReference>